<reference evidence="11 13" key="3">
    <citation type="journal article" date="2021" name="BMC Genomics">
        <title>Genome-resolved metagenome and metatranscriptome analyses of thermophilic composting reveal key bacterial players and their metabolic interactions.</title>
        <authorList>
            <person name="Braga L.P.P."/>
            <person name="Pereira R.V."/>
            <person name="Martins L.F."/>
            <person name="Moura L.M.S."/>
            <person name="Sanchez F.B."/>
            <person name="Patane J.S.L."/>
            <person name="da Silva A.M."/>
            <person name="Setubal J.C."/>
        </authorList>
    </citation>
    <scope>NUCLEOTIDE SEQUENCE [LARGE SCALE GENOMIC DNA]</scope>
    <source>
        <strain evidence="11">ZC4RG45</strain>
    </source>
</reference>
<evidence type="ECO:0000313" key="11">
    <source>
        <dbReference type="EMBL" id="MFO7191206.1"/>
    </source>
</evidence>
<comment type="similarity">
    <text evidence="9">Belongs to the SecE/SEC61-gamma family.</text>
</comment>
<dbReference type="Pfam" id="PF00584">
    <property type="entry name" value="SecE"/>
    <property type="match status" value="1"/>
</dbReference>
<dbReference type="GO" id="GO:0008320">
    <property type="term" value="F:protein transmembrane transporter activity"/>
    <property type="evidence" value="ECO:0007669"/>
    <property type="project" value="UniProtKB-UniRule"/>
</dbReference>
<dbReference type="GO" id="GO:0065002">
    <property type="term" value="P:intracellular protein transmembrane transport"/>
    <property type="evidence" value="ECO:0007669"/>
    <property type="project" value="UniProtKB-UniRule"/>
</dbReference>
<keyword evidence="6 9" id="KW-1133">Transmembrane helix</keyword>
<keyword evidence="4 9" id="KW-0812">Transmembrane</keyword>
<evidence type="ECO:0000256" key="6">
    <source>
        <dbReference type="ARBA" id="ARBA00022989"/>
    </source>
</evidence>
<feature type="compositionally biased region" description="Low complexity" evidence="10">
    <location>
        <begin position="33"/>
        <end position="66"/>
    </location>
</feature>
<reference evidence="11" key="2">
    <citation type="submission" date="2018-05" db="EMBL/GenBank/DDBJ databases">
        <authorList>
            <person name="Moura L."/>
            <person name="Setubal J.C."/>
        </authorList>
    </citation>
    <scope>NUCLEOTIDE SEQUENCE</scope>
    <source>
        <strain evidence="11">ZC4RG45</strain>
    </source>
</reference>
<dbReference type="PROSITE" id="PS01067">
    <property type="entry name" value="SECE_SEC61G"/>
    <property type="match status" value="1"/>
</dbReference>
<evidence type="ECO:0000256" key="10">
    <source>
        <dbReference type="SAM" id="MobiDB-lite"/>
    </source>
</evidence>
<evidence type="ECO:0000256" key="8">
    <source>
        <dbReference type="ARBA" id="ARBA00023136"/>
    </source>
</evidence>
<dbReference type="NCBIfam" id="TIGR00964">
    <property type="entry name" value="secE_bact"/>
    <property type="match status" value="1"/>
</dbReference>
<dbReference type="GO" id="GO:0043952">
    <property type="term" value="P:protein transport by the Sec complex"/>
    <property type="evidence" value="ECO:0007669"/>
    <property type="project" value="UniProtKB-UniRule"/>
</dbReference>
<organism evidence="12">
    <name type="scientific">Thermocrispum agreste</name>
    <dbReference type="NCBI Taxonomy" id="37925"/>
    <lineage>
        <taxon>Bacteria</taxon>
        <taxon>Bacillati</taxon>
        <taxon>Actinomycetota</taxon>
        <taxon>Actinomycetes</taxon>
        <taxon>Pseudonocardiales</taxon>
        <taxon>Pseudonocardiaceae</taxon>
        <taxon>Thermocrispum</taxon>
    </lineage>
</organism>
<dbReference type="InterPro" id="IPR001901">
    <property type="entry name" value="Translocase_SecE/Sec61-g"/>
</dbReference>
<evidence type="ECO:0000256" key="3">
    <source>
        <dbReference type="ARBA" id="ARBA00022475"/>
    </source>
</evidence>
<sequence length="138" mass="14970">MSDDGAKGNGEDARRPRRPETAAGRRARRRAAGDAVKQPAAVGAGKAGRGSSASAPAKRKGSPAPATKREDDGEKQSIFRRISRFLREVVAELRKVIWPTRKQMVTYTAVVLAFVAFMVALVWALDWVFAKAVFALFG</sequence>
<dbReference type="STRING" id="1111738.GCA_000427905_03669"/>
<gene>
    <name evidence="9 11" type="primary">secE</name>
    <name evidence="11" type="ORF">DIU77_003045</name>
    <name evidence="12" type="ORF">DIU77_16855</name>
</gene>
<comment type="subunit">
    <text evidence="9">Component of the Sec protein translocase complex. Heterotrimer consisting of SecY, SecE and SecG subunits. The heterotrimers can form oligomers, although 1 heterotrimer is thought to be able to translocate proteins. Interacts with the ribosome. Interacts with SecDF, and other proteins may be involved. Interacts with SecA.</text>
</comment>
<evidence type="ECO:0000256" key="5">
    <source>
        <dbReference type="ARBA" id="ARBA00022927"/>
    </source>
</evidence>
<evidence type="ECO:0000256" key="4">
    <source>
        <dbReference type="ARBA" id="ARBA00022692"/>
    </source>
</evidence>
<evidence type="ECO:0000256" key="1">
    <source>
        <dbReference type="ARBA" id="ARBA00004370"/>
    </source>
</evidence>
<evidence type="ECO:0000313" key="13">
    <source>
        <dbReference type="Proteomes" id="UP000249324"/>
    </source>
</evidence>
<feature type="region of interest" description="Disordered" evidence="10">
    <location>
        <begin position="1"/>
        <end position="75"/>
    </location>
</feature>
<dbReference type="GO" id="GO:0005886">
    <property type="term" value="C:plasma membrane"/>
    <property type="evidence" value="ECO:0007669"/>
    <property type="project" value="UniProtKB-SubCell"/>
</dbReference>
<keyword evidence="7 9" id="KW-0811">Translocation</keyword>
<comment type="function">
    <text evidence="9">Essential subunit of the Sec protein translocation channel SecYEG. Clamps together the 2 halves of SecY. May contact the channel plug during translocation.</text>
</comment>
<keyword evidence="2 9" id="KW-0813">Transport</keyword>
<feature type="transmembrane region" description="Helical" evidence="9">
    <location>
        <begin position="104"/>
        <end position="125"/>
    </location>
</feature>
<dbReference type="HAMAP" id="MF_00422">
    <property type="entry name" value="SecE"/>
    <property type="match status" value="1"/>
</dbReference>
<dbReference type="Gene3D" id="1.20.5.1030">
    <property type="entry name" value="Preprotein translocase secy subunit"/>
    <property type="match status" value="1"/>
</dbReference>
<reference evidence="11" key="4">
    <citation type="submission" date="2023-08" db="EMBL/GenBank/DDBJ databases">
        <authorList>
            <person name="Guima S.E.S."/>
            <person name="Martins L.F."/>
            <person name="Silva A.M."/>
            <person name="Setubal J.C."/>
        </authorList>
    </citation>
    <scope>NUCLEOTIDE SEQUENCE</scope>
    <source>
        <strain evidence="11">ZC4RG45</strain>
    </source>
</reference>
<dbReference type="GO" id="GO:0006605">
    <property type="term" value="P:protein targeting"/>
    <property type="evidence" value="ECO:0007669"/>
    <property type="project" value="UniProtKB-UniRule"/>
</dbReference>
<proteinExistence type="inferred from homology"/>
<evidence type="ECO:0000256" key="9">
    <source>
        <dbReference type="HAMAP-Rule" id="MF_00422"/>
    </source>
</evidence>
<comment type="subcellular location">
    <subcellularLocation>
        <location evidence="9">Cell membrane</location>
        <topology evidence="9">Single-pass membrane protein</topology>
    </subcellularLocation>
    <subcellularLocation>
        <location evidence="1">Membrane</location>
    </subcellularLocation>
</comment>
<keyword evidence="8 9" id="KW-0472">Membrane</keyword>
<dbReference type="AlphaFoldDB" id="A0A2W4L2T3"/>
<feature type="compositionally biased region" description="Basic and acidic residues" evidence="10">
    <location>
        <begin position="1"/>
        <end position="20"/>
    </location>
</feature>
<dbReference type="PANTHER" id="PTHR33910:SF1">
    <property type="entry name" value="PROTEIN TRANSLOCASE SUBUNIT SECE"/>
    <property type="match status" value="1"/>
</dbReference>
<dbReference type="PRINTS" id="PR01650">
    <property type="entry name" value="SECETRNLCASE"/>
</dbReference>
<dbReference type="Proteomes" id="UP000249324">
    <property type="component" value="Unassembled WGS sequence"/>
</dbReference>
<reference evidence="12" key="1">
    <citation type="submission" date="2018-05" db="EMBL/GenBank/DDBJ databases">
        <authorList>
            <person name="Lanie J.A."/>
            <person name="Ng W.-L."/>
            <person name="Kazmierczak K.M."/>
            <person name="Andrzejewski T.M."/>
            <person name="Davidsen T.M."/>
            <person name="Wayne K.J."/>
            <person name="Tettelin H."/>
            <person name="Glass J.I."/>
            <person name="Rusch D."/>
            <person name="Podicherti R."/>
            <person name="Tsui H.-C.T."/>
            <person name="Winkler M.E."/>
        </authorList>
    </citation>
    <scope>NUCLEOTIDE SEQUENCE</scope>
    <source>
        <strain evidence="12">ZC4RG45</strain>
    </source>
</reference>
<dbReference type="GO" id="GO:0009306">
    <property type="term" value="P:protein secretion"/>
    <property type="evidence" value="ECO:0007669"/>
    <property type="project" value="UniProtKB-UniRule"/>
</dbReference>
<dbReference type="EMBL" id="QGUI02000019">
    <property type="protein sequence ID" value="MFO7191206.1"/>
    <property type="molecule type" value="Genomic_DNA"/>
</dbReference>
<evidence type="ECO:0000256" key="2">
    <source>
        <dbReference type="ARBA" id="ARBA00022448"/>
    </source>
</evidence>
<dbReference type="EMBL" id="QGUI01000771">
    <property type="protein sequence ID" value="PZM91373.1"/>
    <property type="molecule type" value="Genomic_DNA"/>
</dbReference>
<accession>A0A2W4L2T3</accession>
<dbReference type="PANTHER" id="PTHR33910">
    <property type="entry name" value="PROTEIN TRANSLOCASE SUBUNIT SECE"/>
    <property type="match status" value="1"/>
</dbReference>
<comment type="caution">
    <text evidence="12">The sequence shown here is derived from an EMBL/GenBank/DDBJ whole genome shotgun (WGS) entry which is preliminary data.</text>
</comment>
<protein>
    <recommendedName>
        <fullName evidence="9">Protein translocase subunit SecE</fullName>
    </recommendedName>
</protein>
<dbReference type="InterPro" id="IPR038379">
    <property type="entry name" value="SecE_sf"/>
</dbReference>
<keyword evidence="5 9" id="KW-0653">Protein transport</keyword>
<keyword evidence="3 9" id="KW-1003">Cell membrane</keyword>
<evidence type="ECO:0000313" key="12">
    <source>
        <dbReference type="EMBL" id="PZM91373.1"/>
    </source>
</evidence>
<dbReference type="InterPro" id="IPR005807">
    <property type="entry name" value="SecE_bac"/>
</dbReference>
<evidence type="ECO:0000256" key="7">
    <source>
        <dbReference type="ARBA" id="ARBA00023010"/>
    </source>
</evidence>
<name>A0A2W4L2T3_9PSEU</name>